<dbReference type="Gene3D" id="3.40.50.300">
    <property type="entry name" value="P-loop containing nucleotide triphosphate hydrolases"/>
    <property type="match status" value="1"/>
</dbReference>
<organism evidence="5 6">
    <name type="scientific">Pseudidiomarina terrestris</name>
    <dbReference type="NCBI Taxonomy" id="2820060"/>
    <lineage>
        <taxon>Bacteria</taxon>
        <taxon>Pseudomonadati</taxon>
        <taxon>Pseudomonadota</taxon>
        <taxon>Gammaproteobacteria</taxon>
        <taxon>Alteromonadales</taxon>
        <taxon>Idiomarinaceae</taxon>
        <taxon>Pseudidiomarina</taxon>
    </lineage>
</organism>
<dbReference type="RefSeq" id="WP_301720400.1">
    <property type="nucleotide sequence ID" value="NZ_JAGGJB010000002.1"/>
</dbReference>
<sequence>MNASRSDNLLRQQMLRWRDTDKVIRLPDMSIAPGESLGMMGLSGCGKSTWLRALLGESIGYARFTGELWVAGKEVSDLPIEQRGIGILLQDNPLFPHYSVRKNLAFALQRQGLSRTQQTAEIEQQLEAVGMAAAIDRLPGQLSGGQRARIGLLRTVMAAPALVLLDEPFSALDAERRVQVRDWTLAFLQQRGIASIIVSHDAEDLAAVTQQFNWPKEQN</sequence>
<name>A0AAW7QYX6_9GAMM</name>
<accession>A0AAW7QYX6</accession>
<keyword evidence="2" id="KW-0547">Nucleotide-binding</keyword>
<proteinExistence type="predicted"/>
<keyword evidence="1" id="KW-0813">Transport</keyword>
<gene>
    <name evidence="5" type="ORF">J6I90_05045</name>
</gene>
<dbReference type="InterPro" id="IPR003439">
    <property type="entry name" value="ABC_transporter-like_ATP-bd"/>
</dbReference>
<dbReference type="Pfam" id="PF00005">
    <property type="entry name" value="ABC_tran"/>
    <property type="match status" value="1"/>
</dbReference>
<evidence type="ECO:0000313" key="5">
    <source>
        <dbReference type="EMBL" id="MDN7124239.1"/>
    </source>
</evidence>
<dbReference type="GO" id="GO:0016887">
    <property type="term" value="F:ATP hydrolysis activity"/>
    <property type="evidence" value="ECO:0007669"/>
    <property type="project" value="InterPro"/>
</dbReference>
<dbReference type="EMBL" id="JAGGJB010000002">
    <property type="protein sequence ID" value="MDN7124239.1"/>
    <property type="molecule type" value="Genomic_DNA"/>
</dbReference>
<reference evidence="5 6" key="1">
    <citation type="submission" date="2021-03" db="EMBL/GenBank/DDBJ databases">
        <title>Pseudidiomarina terrestris, a new bacterium isolated from saline soil.</title>
        <authorList>
            <person name="Galisteo C."/>
            <person name="De La Haba R."/>
            <person name="Sanchez-Porro C."/>
            <person name="Ventosa A."/>
        </authorList>
    </citation>
    <scope>NUCLEOTIDE SEQUENCE [LARGE SCALE GENOMIC DNA]</scope>
    <source>
        <strain evidence="5 6">1APP75-32.1</strain>
    </source>
</reference>
<dbReference type="PANTHER" id="PTHR42781">
    <property type="entry name" value="SPERMIDINE/PUTRESCINE IMPORT ATP-BINDING PROTEIN POTA"/>
    <property type="match status" value="1"/>
</dbReference>
<evidence type="ECO:0000256" key="1">
    <source>
        <dbReference type="ARBA" id="ARBA00022448"/>
    </source>
</evidence>
<dbReference type="SUPFAM" id="SSF52540">
    <property type="entry name" value="P-loop containing nucleoside triphosphate hydrolases"/>
    <property type="match status" value="1"/>
</dbReference>
<dbReference type="Proteomes" id="UP001169492">
    <property type="component" value="Unassembled WGS sequence"/>
</dbReference>
<dbReference type="AlphaFoldDB" id="A0AAW7QYX6"/>
<dbReference type="InterPro" id="IPR003593">
    <property type="entry name" value="AAA+_ATPase"/>
</dbReference>
<dbReference type="PANTHER" id="PTHR42781:SF4">
    <property type="entry name" value="SPERMIDINE_PUTRESCINE IMPORT ATP-BINDING PROTEIN POTA"/>
    <property type="match status" value="1"/>
</dbReference>
<comment type="caution">
    <text evidence="5">The sequence shown here is derived from an EMBL/GenBank/DDBJ whole genome shotgun (WGS) entry which is preliminary data.</text>
</comment>
<dbReference type="GO" id="GO:0005524">
    <property type="term" value="F:ATP binding"/>
    <property type="evidence" value="ECO:0007669"/>
    <property type="project" value="UniProtKB-KW"/>
</dbReference>
<dbReference type="InterPro" id="IPR050093">
    <property type="entry name" value="ABC_SmlMolc_Importer"/>
</dbReference>
<evidence type="ECO:0000256" key="2">
    <source>
        <dbReference type="ARBA" id="ARBA00022741"/>
    </source>
</evidence>
<keyword evidence="3 5" id="KW-0067">ATP-binding</keyword>
<dbReference type="InterPro" id="IPR027417">
    <property type="entry name" value="P-loop_NTPase"/>
</dbReference>
<dbReference type="PROSITE" id="PS50893">
    <property type="entry name" value="ABC_TRANSPORTER_2"/>
    <property type="match status" value="1"/>
</dbReference>
<protein>
    <submittedName>
        <fullName evidence="5">ATP-binding cassette domain-containing protein</fullName>
    </submittedName>
</protein>
<evidence type="ECO:0000259" key="4">
    <source>
        <dbReference type="PROSITE" id="PS50893"/>
    </source>
</evidence>
<feature type="domain" description="ABC transporter" evidence="4">
    <location>
        <begin position="4"/>
        <end position="218"/>
    </location>
</feature>
<dbReference type="InterPro" id="IPR017871">
    <property type="entry name" value="ABC_transporter-like_CS"/>
</dbReference>
<evidence type="ECO:0000256" key="3">
    <source>
        <dbReference type="ARBA" id="ARBA00022840"/>
    </source>
</evidence>
<dbReference type="PROSITE" id="PS00211">
    <property type="entry name" value="ABC_TRANSPORTER_1"/>
    <property type="match status" value="1"/>
</dbReference>
<dbReference type="SMART" id="SM00382">
    <property type="entry name" value="AAA"/>
    <property type="match status" value="1"/>
</dbReference>
<evidence type="ECO:0000313" key="6">
    <source>
        <dbReference type="Proteomes" id="UP001169492"/>
    </source>
</evidence>